<reference evidence="2 3" key="1">
    <citation type="submission" date="2019-03" db="EMBL/GenBank/DDBJ databases">
        <title>Single cell metagenomics reveals metabolic interactions within the superorganism composed of flagellate Streblomastix strix and complex community of Bacteroidetes bacteria on its surface.</title>
        <authorList>
            <person name="Treitli S.C."/>
            <person name="Kolisko M."/>
            <person name="Husnik F."/>
            <person name="Keeling P."/>
            <person name="Hampl V."/>
        </authorList>
    </citation>
    <scope>NUCLEOTIDE SEQUENCE [LARGE SCALE GENOMIC DNA]</scope>
    <source>
        <strain evidence="2">ST1C</strain>
    </source>
</reference>
<dbReference type="GO" id="GO:1990380">
    <property type="term" value="F:K48-linked deubiquitinase activity"/>
    <property type="evidence" value="ECO:0007669"/>
    <property type="project" value="InterPro"/>
</dbReference>
<feature type="non-terminal residue" evidence="2">
    <location>
        <position position="263"/>
    </location>
</feature>
<keyword evidence="2" id="KW-0378">Hydrolase</keyword>
<accession>A0A5J4WZU1</accession>
<dbReference type="Pfam" id="PF04424">
    <property type="entry name" value="MINDY_DUB"/>
    <property type="match status" value="2"/>
</dbReference>
<dbReference type="AlphaFoldDB" id="A0A5J4WZU1"/>
<feature type="domain" description="MINDY deubiquitinase" evidence="1">
    <location>
        <begin position="149"/>
        <end position="239"/>
    </location>
</feature>
<dbReference type="PANTHER" id="PTHR18063:SF6">
    <property type="entry name" value="UBIQUITIN CARBOXYL-TERMINAL HYDROLASE"/>
    <property type="match status" value="1"/>
</dbReference>
<dbReference type="OrthoDB" id="10261212at2759"/>
<dbReference type="PANTHER" id="PTHR18063">
    <property type="entry name" value="NF-E2 INDUCIBLE PROTEIN"/>
    <property type="match status" value="1"/>
</dbReference>
<dbReference type="GO" id="GO:0071108">
    <property type="term" value="P:protein K48-linked deubiquitination"/>
    <property type="evidence" value="ECO:0007669"/>
    <property type="project" value="TreeGrafter"/>
</dbReference>
<feature type="domain" description="MINDY deubiquitinase" evidence="1">
    <location>
        <begin position="3"/>
        <end position="141"/>
    </location>
</feature>
<dbReference type="InterPro" id="IPR033979">
    <property type="entry name" value="MINDY_domain"/>
</dbReference>
<name>A0A5J4WZU1_9EUKA</name>
<evidence type="ECO:0000313" key="3">
    <source>
        <dbReference type="Proteomes" id="UP000324800"/>
    </source>
</evidence>
<dbReference type="GO" id="GO:0071944">
    <property type="term" value="C:cell periphery"/>
    <property type="evidence" value="ECO:0007669"/>
    <property type="project" value="TreeGrafter"/>
</dbReference>
<dbReference type="InterPro" id="IPR007518">
    <property type="entry name" value="MINDY"/>
</dbReference>
<dbReference type="Proteomes" id="UP000324800">
    <property type="component" value="Unassembled WGS sequence"/>
</dbReference>
<sequence>MDNFLTKLISWKYGGYVERRILLQSANGPCPLLAIMNILSLKQLINLKKDSYQEAELIAIMRNFLIEFNTVQPSAYADEIQLSLEKNLEDALNILPLLVRGLDINLRFDGIKSFEFSAEMLIFDLCNINLYHGWVIPPSDELYPYLKDKDLLPTGIVLSQFIQNSSTQTTEYGLNQLKYQLPEGQLGILFKGNHYSVLTSDGGELFELVTAAGLSKMANIVWMRIDGTNNESMLCNADFYPLEPHCQPSPSEIHDWCQIRRLP</sequence>
<protein>
    <submittedName>
        <fullName evidence="2">Putative ubiquitin carboxyl-terminal hydrolase MINDY-1</fullName>
    </submittedName>
</protein>
<evidence type="ECO:0000313" key="2">
    <source>
        <dbReference type="EMBL" id="KAA6400006.1"/>
    </source>
</evidence>
<dbReference type="EMBL" id="SNRW01000638">
    <property type="protein sequence ID" value="KAA6400006.1"/>
    <property type="molecule type" value="Genomic_DNA"/>
</dbReference>
<dbReference type="GO" id="GO:0016807">
    <property type="term" value="F:cysteine-type carboxypeptidase activity"/>
    <property type="evidence" value="ECO:0007669"/>
    <property type="project" value="TreeGrafter"/>
</dbReference>
<comment type="caution">
    <text evidence="2">The sequence shown here is derived from an EMBL/GenBank/DDBJ whole genome shotgun (WGS) entry which is preliminary data.</text>
</comment>
<dbReference type="GO" id="GO:0004843">
    <property type="term" value="F:cysteine-type deubiquitinase activity"/>
    <property type="evidence" value="ECO:0007669"/>
    <property type="project" value="InterPro"/>
</dbReference>
<dbReference type="GO" id="GO:0005829">
    <property type="term" value="C:cytosol"/>
    <property type="evidence" value="ECO:0007669"/>
    <property type="project" value="TreeGrafter"/>
</dbReference>
<proteinExistence type="predicted"/>
<organism evidence="2 3">
    <name type="scientific">Streblomastix strix</name>
    <dbReference type="NCBI Taxonomy" id="222440"/>
    <lineage>
        <taxon>Eukaryota</taxon>
        <taxon>Metamonada</taxon>
        <taxon>Preaxostyla</taxon>
        <taxon>Oxymonadida</taxon>
        <taxon>Streblomastigidae</taxon>
        <taxon>Streblomastix</taxon>
    </lineage>
</organism>
<evidence type="ECO:0000259" key="1">
    <source>
        <dbReference type="Pfam" id="PF04424"/>
    </source>
</evidence>
<gene>
    <name evidence="2" type="ORF">EZS28_004471</name>
</gene>